<organism evidence="3 4">
    <name type="scientific">Didymodactylos carnosus</name>
    <dbReference type="NCBI Taxonomy" id="1234261"/>
    <lineage>
        <taxon>Eukaryota</taxon>
        <taxon>Metazoa</taxon>
        <taxon>Spiralia</taxon>
        <taxon>Gnathifera</taxon>
        <taxon>Rotifera</taxon>
        <taxon>Eurotatoria</taxon>
        <taxon>Bdelloidea</taxon>
        <taxon>Philodinida</taxon>
        <taxon>Philodinidae</taxon>
        <taxon>Didymodactylos</taxon>
    </lineage>
</organism>
<sequence>MFCENTGVNVQIGIGNSHQCIGHSCGRRRRDTASRIVKRQLTSTTKWCVLFCTAYQIKQIKTILNSNVTLTILSEYRYECGAALGRQTVTMTLESYNHTIIESFGNLCNSASTSFGSLFIGLIGAIVVPYFAKYQH</sequence>
<dbReference type="EMBL" id="CAJNOK010001908">
    <property type="protein sequence ID" value="CAF0835514.1"/>
    <property type="molecule type" value="Genomic_DNA"/>
</dbReference>
<keyword evidence="1" id="KW-0812">Transmembrane</keyword>
<keyword evidence="1" id="KW-0472">Membrane</keyword>
<reference evidence="3" key="1">
    <citation type="submission" date="2021-02" db="EMBL/GenBank/DDBJ databases">
        <authorList>
            <person name="Nowell W R."/>
        </authorList>
    </citation>
    <scope>NUCLEOTIDE SEQUENCE</scope>
</reference>
<comment type="caution">
    <text evidence="3">The sequence shown here is derived from an EMBL/GenBank/DDBJ whole genome shotgun (WGS) entry which is preliminary data.</text>
</comment>
<proteinExistence type="predicted"/>
<dbReference type="Proteomes" id="UP000677228">
    <property type="component" value="Unassembled WGS sequence"/>
</dbReference>
<protein>
    <submittedName>
        <fullName evidence="3">Uncharacterized protein</fullName>
    </submittedName>
</protein>
<evidence type="ECO:0000313" key="2">
    <source>
        <dbReference type="EMBL" id="CAF0835514.1"/>
    </source>
</evidence>
<evidence type="ECO:0000313" key="3">
    <source>
        <dbReference type="EMBL" id="CAF3620263.1"/>
    </source>
</evidence>
<gene>
    <name evidence="2" type="ORF">OVA965_LOCUS6368</name>
    <name evidence="3" type="ORF">TMI583_LOCUS6364</name>
</gene>
<dbReference type="AlphaFoldDB" id="A0A8S2HAD6"/>
<evidence type="ECO:0000256" key="1">
    <source>
        <dbReference type="SAM" id="Phobius"/>
    </source>
</evidence>
<dbReference type="Proteomes" id="UP000682733">
    <property type="component" value="Unassembled WGS sequence"/>
</dbReference>
<feature type="transmembrane region" description="Helical" evidence="1">
    <location>
        <begin position="114"/>
        <end position="132"/>
    </location>
</feature>
<evidence type="ECO:0000313" key="4">
    <source>
        <dbReference type="Proteomes" id="UP000682733"/>
    </source>
</evidence>
<name>A0A8S2HAD6_9BILA</name>
<accession>A0A8S2HAD6</accession>
<keyword evidence="1" id="KW-1133">Transmembrane helix</keyword>
<dbReference type="EMBL" id="CAJOBA010001908">
    <property type="protein sequence ID" value="CAF3620263.1"/>
    <property type="molecule type" value="Genomic_DNA"/>
</dbReference>